<reference evidence="6 9" key="2">
    <citation type="submission" date="2023-07" db="EMBL/GenBank/DDBJ databases">
        <title>Genomic Encyclopedia of Type Strains, Phase IV (KMG-IV): sequencing the most valuable type-strain genomes for metagenomic binning, comparative biology and taxonomic classification.</title>
        <authorList>
            <person name="Goeker M."/>
        </authorList>
    </citation>
    <scope>NUCLEOTIDE SEQUENCE [LARGE SCALE GENOMIC DNA]</scope>
    <source>
        <strain evidence="6 9">DSM 14432</strain>
    </source>
</reference>
<dbReference type="Proteomes" id="UP000439914">
    <property type="component" value="Unassembled WGS sequence"/>
</dbReference>
<evidence type="ECO:0000256" key="3">
    <source>
        <dbReference type="ARBA" id="ARBA00022679"/>
    </source>
</evidence>
<comment type="catalytic activity">
    <reaction evidence="4">
        <text>a 2'-deoxyadenosine in DNA + S-adenosyl-L-methionine = an N(6)-methyl-2'-deoxyadenosine in DNA + S-adenosyl-L-homocysteine + H(+)</text>
        <dbReference type="Rhea" id="RHEA:15197"/>
        <dbReference type="Rhea" id="RHEA-COMP:12418"/>
        <dbReference type="Rhea" id="RHEA-COMP:12419"/>
        <dbReference type="ChEBI" id="CHEBI:15378"/>
        <dbReference type="ChEBI" id="CHEBI:57856"/>
        <dbReference type="ChEBI" id="CHEBI:59789"/>
        <dbReference type="ChEBI" id="CHEBI:90615"/>
        <dbReference type="ChEBI" id="CHEBI:90616"/>
        <dbReference type="EC" id="2.1.1.72"/>
    </reaction>
</comment>
<evidence type="ECO:0000313" key="7">
    <source>
        <dbReference type="EMBL" id="MXP36007.1"/>
    </source>
</evidence>
<dbReference type="GO" id="GO:0032259">
    <property type="term" value="P:methylation"/>
    <property type="evidence" value="ECO:0007669"/>
    <property type="project" value="UniProtKB-KW"/>
</dbReference>
<gene>
    <name evidence="7" type="ORF">GRI55_09500</name>
    <name evidence="6" type="ORF">QOZ97_000488</name>
</gene>
<evidence type="ECO:0000313" key="8">
    <source>
        <dbReference type="Proteomes" id="UP000439914"/>
    </source>
</evidence>
<sequence length="458" mass="51110">MTENSMSLQTWIDALDTILERLEAAEMALSSEGAGRKSSGSYYTPADVSGHFWRLFWRHHDVANSDDAKRLIAFKTFVEPSVGAGMFLFSLLRSLADLGLGPSAVSTIKFRAVDLNEAALDFVAGTIAKLESTFSIQFENIELENANFLEWARSNDAKNVIFVGNPPFVTNERGSRWKNLYADFVESMLDNFSTPDIGLILPVSVCFSRDYVDLRRIIRDTKLPLSASSYDNMPDYLFKAGKPESGNTNKANSQRCTIINLGGARAGVIESSALLRWSTSERAAFLNDIPEFHDCSDFDIERQIPRPADQELARYMEKAEGGRTARSLMSRIGRGAFSIGGVARNFIGIREYEGKVSGVIPVRTHEQDSSLILLQILASSLFYKYWRSFGDGFHVTNDVVDRFPISDEFLKQCESNIPNAAKTWKRRQVFAKVKRNAGKTITSYDFTSAFPGLVPAKL</sequence>
<evidence type="ECO:0000259" key="5">
    <source>
        <dbReference type="PROSITE" id="PS50003"/>
    </source>
</evidence>
<dbReference type="Proteomes" id="UP001238601">
    <property type="component" value="Unassembled WGS sequence"/>
</dbReference>
<dbReference type="RefSeq" id="WP_160766946.1">
    <property type="nucleotide sequence ID" value="NZ_JAUSWK010000001.1"/>
</dbReference>
<feature type="domain" description="PH" evidence="5">
    <location>
        <begin position="1"/>
        <end position="20"/>
    </location>
</feature>
<keyword evidence="9" id="KW-1185">Reference proteome</keyword>
<dbReference type="GeneID" id="93685330"/>
<protein>
    <recommendedName>
        <fullName evidence="1">site-specific DNA-methyltransferase (adenine-specific)</fullName>
        <ecNumber evidence="1">2.1.1.72</ecNumber>
    </recommendedName>
</protein>
<organism evidence="7 8">
    <name type="scientific">Qipengyuania citrea</name>
    <dbReference type="NCBI Taxonomy" id="225971"/>
    <lineage>
        <taxon>Bacteria</taxon>
        <taxon>Pseudomonadati</taxon>
        <taxon>Pseudomonadota</taxon>
        <taxon>Alphaproteobacteria</taxon>
        <taxon>Sphingomonadales</taxon>
        <taxon>Erythrobacteraceae</taxon>
        <taxon>Qipengyuania</taxon>
    </lineage>
</organism>
<dbReference type="GO" id="GO:0009007">
    <property type="term" value="F:site-specific DNA-methyltransferase (adenine-specific) activity"/>
    <property type="evidence" value="ECO:0007669"/>
    <property type="project" value="UniProtKB-EC"/>
</dbReference>
<dbReference type="EC" id="2.1.1.72" evidence="1"/>
<keyword evidence="3" id="KW-0808">Transferase</keyword>
<evidence type="ECO:0000313" key="6">
    <source>
        <dbReference type="EMBL" id="MDQ0564978.1"/>
    </source>
</evidence>
<evidence type="ECO:0000256" key="1">
    <source>
        <dbReference type="ARBA" id="ARBA00011900"/>
    </source>
</evidence>
<dbReference type="PANTHER" id="PTHR33841">
    <property type="entry name" value="DNA METHYLTRANSFERASE YEEA-RELATED"/>
    <property type="match status" value="1"/>
</dbReference>
<dbReference type="PANTHER" id="PTHR33841:SF1">
    <property type="entry name" value="DNA METHYLTRANSFERASE A"/>
    <property type="match status" value="1"/>
</dbReference>
<dbReference type="InterPro" id="IPR050953">
    <property type="entry name" value="N4_N6_ade-DNA_methylase"/>
</dbReference>
<dbReference type="EMBL" id="WTYG01000002">
    <property type="protein sequence ID" value="MXP36007.1"/>
    <property type="molecule type" value="Genomic_DNA"/>
</dbReference>
<dbReference type="InterPro" id="IPR001849">
    <property type="entry name" value="PH_domain"/>
</dbReference>
<accession>A0A6I4UE59</accession>
<evidence type="ECO:0000256" key="4">
    <source>
        <dbReference type="ARBA" id="ARBA00047942"/>
    </source>
</evidence>
<reference evidence="7 8" key="1">
    <citation type="submission" date="2019-12" db="EMBL/GenBank/DDBJ databases">
        <title>Genomic-based taxomic classification of the family Erythrobacteraceae.</title>
        <authorList>
            <person name="Xu L."/>
        </authorList>
    </citation>
    <scope>NUCLEOTIDE SEQUENCE [LARGE SCALE GENOMIC DNA]</scope>
    <source>
        <strain evidence="7 8">CGMCC 1.8703</strain>
    </source>
</reference>
<dbReference type="AlphaFoldDB" id="A0A6I4UE59"/>
<dbReference type="EMBL" id="JAUSWK010000001">
    <property type="protein sequence ID" value="MDQ0564978.1"/>
    <property type="molecule type" value="Genomic_DNA"/>
</dbReference>
<name>A0A6I4UE59_9SPHN</name>
<dbReference type="Gene3D" id="3.40.50.150">
    <property type="entry name" value="Vaccinia Virus protein VP39"/>
    <property type="match status" value="1"/>
</dbReference>
<proteinExistence type="predicted"/>
<dbReference type="PRINTS" id="PR00507">
    <property type="entry name" value="N12N6MTFRASE"/>
</dbReference>
<keyword evidence="2" id="KW-0489">Methyltransferase</keyword>
<dbReference type="PROSITE" id="PS50003">
    <property type="entry name" value="PH_DOMAIN"/>
    <property type="match status" value="1"/>
</dbReference>
<dbReference type="InterPro" id="IPR029063">
    <property type="entry name" value="SAM-dependent_MTases_sf"/>
</dbReference>
<dbReference type="SUPFAM" id="SSF53335">
    <property type="entry name" value="S-adenosyl-L-methionine-dependent methyltransferases"/>
    <property type="match status" value="1"/>
</dbReference>
<evidence type="ECO:0000313" key="9">
    <source>
        <dbReference type="Proteomes" id="UP001238601"/>
    </source>
</evidence>
<comment type="caution">
    <text evidence="7">The sequence shown here is derived from an EMBL/GenBank/DDBJ whole genome shotgun (WGS) entry which is preliminary data.</text>
</comment>
<evidence type="ECO:0000256" key="2">
    <source>
        <dbReference type="ARBA" id="ARBA00022603"/>
    </source>
</evidence>